<dbReference type="AlphaFoldDB" id="A0A285QX37"/>
<accession>A0A285QX37</accession>
<reference evidence="2 3" key="1">
    <citation type="submission" date="2017-07" db="EMBL/GenBank/DDBJ databases">
        <authorList>
            <person name="Sun Z.S."/>
            <person name="Albrecht U."/>
            <person name="Echele G."/>
            <person name="Lee C.C."/>
        </authorList>
    </citation>
    <scope>NUCLEOTIDE SEQUENCE [LARGE SCALE GENOMIC DNA]</scope>
    <source>
        <strain evidence="2 3">CGMCC 1.12672</strain>
    </source>
</reference>
<keyword evidence="1" id="KW-0472">Membrane</keyword>
<evidence type="ECO:0000313" key="2">
    <source>
        <dbReference type="EMBL" id="SOB86530.1"/>
    </source>
</evidence>
<keyword evidence="1" id="KW-1133">Transmembrane helix</keyword>
<evidence type="ECO:0000256" key="1">
    <source>
        <dbReference type="SAM" id="Phobius"/>
    </source>
</evidence>
<sequence>MVAFPIIRRLKRPSAATVAILAGTAVACALLFVPIDLIEGVVSRSGLPALFPAAEPPLGSTARMALAITLGSGIGAVAWFALTLLWGDAAATPAPVQAAGVPVLRRADAHPDAPPRPPLLATRDLGDPFADTVVPILARVSKPEPAPEPILIEQPLPRDLDAPLAAFDPTAIPAAPATPSEPVAPLFRPRPIPCEPGERIEAFELRPPVRPVAADAPAPIAAPRTDASIHALLERLERGVAARTTRETDTRPTTIDDALAELRRMATR</sequence>
<proteinExistence type="predicted"/>
<protein>
    <submittedName>
        <fullName evidence="2">Uncharacterized protein</fullName>
    </submittedName>
</protein>
<keyword evidence="3" id="KW-1185">Reference proteome</keyword>
<gene>
    <name evidence="2" type="ORF">SAMN06297144_1636</name>
</gene>
<dbReference type="Proteomes" id="UP000219494">
    <property type="component" value="Unassembled WGS sequence"/>
</dbReference>
<dbReference type="EMBL" id="OBMI01000002">
    <property type="protein sequence ID" value="SOB86530.1"/>
    <property type="molecule type" value="Genomic_DNA"/>
</dbReference>
<feature type="transmembrane region" description="Helical" evidence="1">
    <location>
        <begin position="64"/>
        <end position="86"/>
    </location>
</feature>
<name>A0A285QX37_9SPHN</name>
<organism evidence="2 3">
    <name type="scientific">Sphingomonas guangdongensis</name>
    <dbReference type="NCBI Taxonomy" id="1141890"/>
    <lineage>
        <taxon>Bacteria</taxon>
        <taxon>Pseudomonadati</taxon>
        <taxon>Pseudomonadota</taxon>
        <taxon>Alphaproteobacteria</taxon>
        <taxon>Sphingomonadales</taxon>
        <taxon>Sphingomonadaceae</taxon>
        <taxon>Sphingomonas</taxon>
    </lineage>
</organism>
<keyword evidence="1" id="KW-0812">Transmembrane</keyword>
<dbReference type="OrthoDB" id="7560213at2"/>
<dbReference type="RefSeq" id="WP_097063550.1">
    <property type="nucleotide sequence ID" value="NZ_OBMI01000002.1"/>
</dbReference>
<evidence type="ECO:0000313" key="3">
    <source>
        <dbReference type="Proteomes" id="UP000219494"/>
    </source>
</evidence>